<dbReference type="Proteomes" id="UP000245649">
    <property type="component" value="Chromosome"/>
</dbReference>
<dbReference type="InterPro" id="IPR042186">
    <property type="entry name" value="FimD_plug_dom"/>
</dbReference>
<dbReference type="AlphaFoldDB" id="A0AAI8IY64"/>
<dbReference type="FunFam" id="2.60.40.2610:FF:000001">
    <property type="entry name" value="Outer membrane fimbrial usher protein"/>
    <property type="match status" value="1"/>
</dbReference>
<keyword evidence="3 10" id="KW-0813">Transport</keyword>
<dbReference type="Gene3D" id="2.60.40.2610">
    <property type="entry name" value="Outer membrane usher protein FimD, plug domain"/>
    <property type="match status" value="1"/>
</dbReference>
<evidence type="ECO:0000313" key="13">
    <source>
        <dbReference type="EMBL" id="AWL56416.1"/>
    </source>
</evidence>
<keyword evidence="4" id="KW-1134">Transmembrane beta strand</keyword>
<dbReference type="EMBL" id="CP029443">
    <property type="protein sequence ID" value="AWL56416.1"/>
    <property type="molecule type" value="Genomic_DNA"/>
</dbReference>
<protein>
    <submittedName>
        <fullName evidence="14">Fimbrial assembly protein</fullName>
    </submittedName>
</protein>
<dbReference type="Gene3D" id="2.60.40.3110">
    <property type="match status" value="1"/>
</dbReference>
<sequence>MVNIQYKKNYLLLVIVGLSSIYPISKTIARDLFNPAFLNDLTENGSKVDLSSYENSRAQAPGIYKVDIFINGTFIETSDIEFKKVTKPVATDDLYPCFNIKQLETYGIRTNAIKDLEPDIDGCVDVKKIPEAKIDFNFNLQQIKLSIPQAAVSSSVRGYVNPESYDNGIPALFLNYRYYGSNGYARKDHDSDDETHSINMLPGINLGAWRLRNYSTWNKSSNNDGKWDSIYTYSETNIVSIKSLLTIGENFSPTDIFDSVPYRGVQLATDDAMDPESIQGYAPVVRGVAKSNAKVIIKQNGYIIYQSFVPPGAFEITDLYSTGGNGDLAVTVEEADGSNQQFIVPFASLPVLRREGSFKYSLTAGDYRSSDDDVDKTPFSQATMSYGLPLNTTMYGGFQAASKYQALTFGLGNNLGDLGAISTDITQAWSTLKDQDKASGQSIRFRYSKNLNATGTNISIAGYRYSTSGFYTINDTLDTYRNNYSFYSIDRLKNRSELTISQGLPANLGYINIGGVIEDYWNNKRRSTSANIGYSNSWKGISYTLNYAHNRSSTEYNNAKRNYETDKIFSLNVTVPLSQFMKNTWLTYGLTSSSPGSTANTVGLSGTALQGENLSWNVQQGYDNRDFASGSTGLDYKGTYGEIYGNYDYDNNRQHLNYGATGSIILHENGITLGQAFSDSAILVKAPGAKGTRVTNDVGVITDFRGYTIVPNVSLYRKNDVSLDTETLPENVEINVSTATVVPTRGSITRAEFSGNTGARAILRLISDNGTVIPFGATVTYLSNKHDKNITGIVSDNGQVYMSGLDESGILMVQWGRSADAQCKAPYHLNNDNAINGITQADAVCN</sequence>
<evidence type="ECO:0000256" key="3">
    <source>
        <dbReference type="ARBA" id="ARBA00022448"/>
    </source>
</evidence>
<dbReference type="Gene3D" id="3.10.20.410">
    <property type="match status" value="1"/>
</dbReference>
<evidence type="ECO:0000256" key="9">
    <source>
        <dbReference type="ARBA" id="ARBA00023237"/>
    </source>
</evidence>
<evidence type="ECO:0000313" key="16">
    <source>
        <dbReference type="Proteomes" id="UP000245760"/>
    </source>
</evidence>
<keyword evidence="5 10" id="KW-1029">Fimbrium biogenesis</keyword>
<evidence type="ECO:0000313" key="15">
    <source>
        <dbReference type="Proteomes" id="UP000245649"/>
    </source>
</evidence>
<dbReference type="PANTHER" id="PTHR30451">
    <property type="entry name" value="OUTER MEMBRANE USHER PROTEIN"/>
    <property type="match status" value="1"/>
</dbReference>
<keyword evidence="6 10" id="KW-0812">Transmembrane</keyword>
<evidence type="ECO:0000256" key="4">
    <source>
        <dbReference type="ARBA" id="ARBA00022452"/>
    </source>
</evidence>
<dbReference type="GO" id="GO:0015473">
    <property type="term" value="F:fimbrial usher porin activity"/>
    <property type="evidence" value="ECO:0007669"/>
    <property type="project" value="InterPro"/>
</dbReference>
<keyword evidence="9 10" id="KW-0998">Cell outer membrane</keyword>
<accession>A0AAI8IY64</accession>
<gene>
    <name evidence="14" type="ORF">DKC00_21770</name>
    <name evidence="13" type="ORF">DKC11_11405</name>
</gene>
<keyword evidence="16" id="KW-1185">Reference proteome</keyword>
<evidence type="ECO:0000256" key="10">
    <source>
        <dbReference type="RuleBase" id="RU003884"/>
    </source>
</evidence>
<keyword evidence="8 10" id="KW-0472">Membrane</keyword>
<comment type="similarity">
    <text evidence="2 10">Belongs to the fimbrial export usher family.</text>
</comment>
<evidence type="ECO:0000256" key="7">
    <source>
        <dbReference type="ARBA" id="ARBA00022729"/>
    </source>
</evidence>
<feature type="domain" description="PapC-like C-terminal" evidence="11">
    <location>
        <begin position="763"/>
        <end position="830"/>
    </location>
</feature>
<evidence type="ECO:0000313" key="14">
    <source>
        <dbReference type="EMBL" id="AWL64195.1"/>
    </source>
</evidence>
<reference evidence="15 16" key="1">
    <citation type="submission" date="2018-05" db="EMBL/GenBank/DDBJ databases">
        <title>Klebsiella quasipneumonaiae provides a window into carbapenemase gene transfer, plasmid rearrangements and nosocomial acquisition from the hospital environment.</title>
        <authorList>
            <person name="Mathers A.J."/>
            <person name="Vegesana K."/>
            <person name="Stoesser N."/>
            <person name="Crook D."/>
            <person name="Vaughan A."/>
            <person name="Barry K."/>
            <person name="Parikh H."/>
            <person name="Sebra R."/>
            <person name="Kotay S."/>
            <person name="Walker A.S."/>
            <person name="Sheppard A.E."/>
        </authorList>
    </citation>
    <scope>NUCLEOTIDE SEQUENCE [LARGE SCALE GENOMIC DNA]</scope>
    <source>
        <strain evidence="13 16">CAV1947</strain>
        <strain evidence="14 15">CAV2018</strain>
    </source>
</reference>
<dbReference type="SUPFAM" id="SSF141729">
    <property type="entry name" value="FimD N-terminal domain-like"/>
    <property type="match status" value="1"/>
</dbReference>
<dbReference type="Pfam" id="PF13954">
    <property type="entry name" value="PapC_N"/>
    <property type="match status" value="1"/>
</dbReference>
<keyword evidence="7" id="KW-0732">Signal</keyword>
<proteinExistence type="inferred from homology"/>
<evidence type="ECO:0000256" key="2">
    <source>
        <dbReference type="ARBA" id="ARBA00008064"/>
    </source>
</evidence>
<dbReference type="Pfam" id="PF13953">
    <property type="entry name" value="PapC_C"/>
    <property type="match status" value="1"/>
</dbReference>
<dbReference type="Gene3D" id="2.60.40.2070">
    <property type="match status" value="1"/>
</dbReference>
<evidence type="ECO:0000256" key="1">
    <source>
        <dbReference type="ARBA" id="ARBA00004571"/>
    </source>
</evidence>
<dbReference type="GO" id="GO:0009297">
    <property type="term" value="P:pilus assembly"/>
    <property type="evidence" value="ECO:0007669"/>
    <property type="project" value="InterPro"/>
</dbReference>
<organism evidence="14 15">
    <name type="scientific">Klebsiella quasipneumoniae</name>
    <dbReference type="NCBI Taxonomy" id="1463165"/>
    <lineage>
        <taxon>Bacteria</taxon>
        <taxon>Pseudomonadati</taxon>
        <taxon>Pseudomonadota</taxon>
        <taxon>Gammaproteobacteria</taxon>
        <taxon>Enterobacterales</taxon>
        <taxon>Enterobacteriaceae</taxon>
        <taxon>Klebsiella/Raoultella group</taxon>
        <taxon>Klebsiella</taxon>
        <taxon>Klebsiella pneumoniae complex</taxon>
    </lineage>
</organism>
<evidence type="ECO:0000256" key="5">
    <source>
        <dbReference type="ARBA" id="ARBA00022558"/>
    </source>
</evidence>
<evidence type="ECO:0000259" key="11">
    <source>
        <dbReference type="Pfam" id="PF13953"/>
    </source>
</evidence>
<dbReference type="InterPro" id="IPR018030">
    <property type="entry name" value="Fimbrial_membr_usher_CS"/>
</dbReference>
<dbReference type="Proteomes" id="UP000245760">
    <property type="component" value="Chromosome"/>
</dbReference>
<dbReference type="InterPro" id="IPR000015">
    <property type="entry name" value="Fimb_usher"/>
</dbReference>
<dbReference type="InterPro" id="IPR037224">
    <property type="entry name" value="PapC_N_sf"/>
</dbReference>
<dbReference type="EMBL" id="CP029432">
    <property type="protein sequence ID" value="AWL64195.1"/>
    <property type="molecule type" value="Genomic_DNA"/>
</dbReference>
<dbReference type="PANTHER" id="PTHR30451:SF21">
    <property type="entry name" value="FIMBRIAL USHER DOMAIN-CONTAINING PROTEIN YDET-RELATED"/>
    <property type="match status" value="1"/>
</dbReference>
<evidence type="ECO:0000259" key="12">
    <source>
        <dbReference type="Pfam" id="PF13954"/>
    </source>
</evidence>
<dbReference type="InterPro" id="IPR043142">
    <property type="entry name" value="PapC-like_C_sf"/>
</dbReference>
<comment type="subcellular location">
    <subcellularLocation>
        <location evidence="1 10">Cell outer membrane</location>
        <topology evidence="1 10">Multi-pass membrane protein</topology>
    </subcellularLocation>
</comment>
<dbReference type="Pfam" id="PF00577">
    <property type="entry name" value="Usher"/>
    <property type="match status" value="1"/>
</dbReference>
<dbReference type="InterPro" id="IPR025949">
    <property type="entry name" value="PapC-like_C"/>
</dbReference>
<feature type="domain" description="PapC N-terminal" evidence="12">
    <location>
        <begin position="33"/>
        <end position="179"/>
    </location>
</feature>
<dbReference type="GO" id="GO:0009279">
    <property type="term" value="C:cell outer membrane"/>
    <property type="evidence" value="ECO:0007669"/>
    <property type="project" value="UniProtKB-SubCell"/>
</dbReference>
<evidence type="ECO:0000256" key="8">
    <source>
        <dbReference type="ARBA" id="ARBA00023136"/>
    </source>
</evidence>
<dbReference type="RefSeq" id="WP_109546730.1">
    <property type="nucleotide sequence ID" value="NZ_CP029432.1"/>
</dbReference>
<dbReference type="InterPro" id="IPR025885">
    <property type="entry name" value="PapC_N"/>
</dbReference>
<dbReference type="PROSITE" id="PS01151">
    <property type="entry name" value="FIMBRIAL_USHER"/>
    <property type="match status" value="1"/>
</dbReference>
<name>A0AAI8IY64_9ENTR</name>
<evidence type="ECO:0000256" key="6">
    <source>
        <dbReference type="ARBA" id="ARBA00022692"/>
    </source>
</evidence>
<dbReference type="FunFam" id="2.60.40.3110:FF:000001">
    <property type="entry name" value="Putative fimbrial outer membrane usher"/>
    <property type="match status" value="1"/>
</dbReference>